<protein>
    <recommendedName>
        <fullName evidence="2">Defective in cullin neddylation protein</fullName>
    </recommendedName>
</protein>
<dbReference type="FunFam" id="1.10.238.200:FF:000003">
    <property type="entry name" value="DCN1-like protein 3"/>
    <property type="match status" value="1"/>
</dbReference>
<dbReference type="PROSITE" id="PS51229">
    <property type="entry name" value="DCUN1"/>
    <property type="match status" value="1"/>
</dbReference>
<evidence type="ECO:0000313" key="5">
    <source>
        <dbReference type="Proteomes" id="UP000077202"/>
    </source>
</evidence>
<evidence type="ECO:0000313" key="4">
    <source>
        <dbReference type="EMBL" id="OAE26540.1"/>
    </source>
</evidence>
<dbReference type="GO" id="GO:0097602">
    <property type="term" value="F:cullin family protein binding"/>
    <property type="evidence" value="ECO:0007669"/>
    <property type="project" value="TreeGrafter"/>
</dbReference>
<dbReference type="EMBL" id="LVLJ01002165">
    <property type="protein sequence ID" value="OAE26540.1"/>
    <property type="molecule type" value="Genomic_DNA"/>
</dbReference>
<gene>
    <name evidence="4" type="ORF">AXG93_3817s1020</name>
</gene>
<dbReference type="InterPro" id="IPR042460">
    <property type="entry name" value="DCN1-like_PONY"/>
</dbReference>
<dbReference type="InterPro" id="IPR005176">
    <property type="entry name" value="PONY_dom"/>
</dbReference>
<dbReference type="GO" id="GO:0032182">
    <property type="term" value="F:ubiquitin-like protein binding"/>
    <property type="evidence" value="ECO:0007669"/>
    <property type="project" value="TreeGrafter"/>
</dbReference>
<dbReference type="GO" id="GO:0031624">
    <property type="term" value="F:ubiquitin conjugating enzyme binding"/>
    <property type="evidence" value="ECO:0007669"/>
    <property type="project" value="TreeGrafter"/>
</dbReference>
<dbReference type="Gene3D" id="1.10.238.10">
    <property type="entry name" value="EF-hand"/>
    <property type="match status" value="1"/>
</dbReference>
<evidence type="ECO:0000256" key="1">
    <source>
        <dbReference type="ARBA" id="ARBA00022786"/>
    </source>
</evidence>
<name>A0A176W0E7_MARPO</name>
<dbReference type="PANTHER" id="PTHR12281">
    <property type="entry name" value="RP42 RELATED"/>
    <property type="match status" value="1"/>
</dbReference>
<proteinExistence type="predicted"/>
<dbReference type="Pfam" id="PF03556">
    <property type="entry name" value="Cullin_binding"/>
    <property type="match status" value="1"/>
</dbReference>
<dbReference type="InterPro" id="IPR014764">
    <property type="entry name" value="DCN-prot"/>
</dbReference>
<reference evidence="4" key="1">
    <citation type="submission" date="2016-03" db="EMBL/GenBank/DDBJ databases">
        <title>Mechanisms controlling the formation of the plant cell surface in tip-growing cells are functionally conserved among land plants.</title>
        <authorList>
            <person name="Honkanen S."/>
            <person name="Jones V.A."/>
            <person name="Morieri G."/>
            <person name="Champion C."/>
            <person name="Hetherington A.J."/>
            <person name="Kelly S."/>
            <person name="Saint-Marcoux D."/>
            <person name="Proust H."/>
            <person name="Prescott H."/>
            <person name="Dolan L."/>
        </authorList>
    </citation>
    <scope>NUCLEOTIDE SEQUENCE [LARGE SCALE GENOMIC DNA]</scope>
    <source>
        <tissue evidence="4">Whole gametophyte</tissue>
    </source>
</reference>
<sequence length="356" mass="39839">MMRRSSSRRTSSGVLPATATASAGVVCCVALSCLVSAISLLTPLDHLPGMCPYHLSVVSVISKSPEMGEFRWNKAAAKEQEKIDALFAQYVDRNEESCIGPEGIEALCQDLGLSPTDIQVLLLAWKLQASRQGYFSLDEWRRGLKAMRVDSLEKLKKALPILQQEVQVLDITVIQAQFLFGGKFGDSCTRVTFEHSLLFETVTKDGLSKPLAVSYRMPRFQVANLYTFKEFYTFSFQYCLTEPRQKTLDLETACQMLELVLGPRPHLSNFVQFLQEQTEYKAMNLDQWNAFLRFCDEIKPDLSNYDENQAWPLLLDNFVEWALCSALGLILVVATGSTADLGLGEGDTISALDRSK</sequence>
<dbReference type="GO" id="GO:0000151">
    <property type="term" value="C:ubiquitin ligase complex"/>
    <property type="evidence" value="ECO:0007669"/>
    <property type="project" value="TreeGrafter"/>
</dbReference>
<dbReference type="PROSITE" id="PS51257">
    <property type="entry name" value="PROKAR_LIPOPROTEIN"/>
    <property type="match status" value="1"/>
</dbReference>
<accession>A0A176W0E7</accession>
<dbReference type="GO" id="GO:0005886">
    <property type="term" value="C:plasma membrane"/>
    <property type="evidence" value="ECO:0007669"/>
    <property type="project" value="UniProtKB-ARBA"/>
</dbReference>
<dbReference type="PANTHER" id="PTHR12281:SF12">
    <property type="entry name" value="DEFECTIVE IN CULLIN NEDDYLATION PROTEIN"/>
    <property type="match status" value="1"/>
</dbReference>
<dbReference type="AlphaFoldDB" id="A0A176W0E7"/>
<evidence type="ECO:0000256" key="2">
    <source>
        <dbReference type="RuleBase" id="RU410713"/>
    </source>
</evidence>
<organism evidence="4 5">
    <name type="scientific">Marchantia polymorpha subsp. ruderalis</name>
    <dbReference type="NCBI Taxonomy" id="1480154"/>
    <lineage>
        <taxon>Eukaryota</taxon>
        <taxon>Viridiplantae</taxon>
        <taxon>Streptophyta</taxon>
        <taxon>Embryophyta</taxon>
        <taxon>Marchantiophyta</taxon>
        <taxon>Marchantiopsida</taxon>
        <taxon>Marchantiidae</taxon>
        <taxon>Marchantiales</taxon>
        <taxon>Marchantiaceae</taxon>
        <taxon>Marchantia</taxon>
    </lineage>
</organism>
<keyword evidence="5" id="KW-1185">Reference proteome</keyword>
<dbReference type="GO" id="GO:0045116">
    <property type="term" value="P:protein neddylation"/>
    <property type="evidence" value="ECO:0007669"/>
    <property type="project" value="TreeGrafter"/>
</dbReference>
<comment type="caution">
    <text evidence="4">The sequence shown here is derived from an EMBL/GenBank/DDBJ whole genome shotgun (WGS) entry which is preliminary data.</text>
</comment>
<dbReference type="FunFam" id="1.10.238.10:FF:000030">
    <property type="entry name" value="DCN1-like protein"/>
    <property type="match status" value="1"/>
</dbReference>
<feature type="domain" description="DCUN1" evidence="3">
    <location>
        <begin position="78"/>
        <end position="323"/>
    </location>
</feature>
<dbReference type="Gene3D" id="1.10.238.200">
    <property type="entry name" value="Cullin, PONY binding domain"/>
    <property type="match status" value="1"/>
</dbReference>
<evidence type="ECO:0000259" key="3">
    <source>
        <dbReference type="PROSITE" id="PS51229"/>
    </source>
</evidence>
<dbReference type="Proteomes" id="UP000077202">
    <property type="component" value="Unassembled WGS sequence"/>
</dbReference>
<comment type="function">
    <text evidence="2">Neddylation of cullins play an essential role in the regulation of SCF-type complexes activity.</text>
</comment>
<keyword evidence="1" id="KW-0833">Ubl conjugation pathway</keyword>